<dbReference type="AlphaFoldDB" id="A0A942E795"/>
<accession>A0A942E795</accession>
<comment type="caution">
    <text evidence="1">The sequence shown here is derived from an EMBL/GenBank/DDBJ whole genome shotgun (WGS) entry which is preliminary data.</text>
</comment>
<evidence type="ECO:0000313" key="2">
    <source>
        <dbReference type="Proteomes" id="UP000678281"/>
    </source>
</evidence>
<proteinExistence type="predicted"/>
<sequence>MNNTIIYLIGHYGVGKLTIARAIAEATRARVFDNHLANNVVFSLIREDGKAPIPAQAWELIMAIRRQALIAMAEIAPPDASFILTNALMEDDPMDHTAFAEVVAVAQQRNATFVPVLLTASDAAHDARIPSADREARLKMTDASGARSVRTKRRILGVRHPNRFDLDTTDIAPEVAARLIIEHAEHLA</sequence>
<gene>
    <name evidence="1" type="ORF">KD146_11935</name>
</gene>
<keyword evidence="2" id="KW-1185">Reference proteome</keyword>
<protein>
    <submittedName>
        <fullName evidence="1">Uncharacterized protein</fullName>
    </submittedName>
</protein>
<dbReference type="EMBL" id="JAGXTP010000001">
    <property type="protein sequence ID" value="MBS3849408.1"/>
    <property type="molecule type" value="Genomic_DNA"/>
</dbReference>
<name>A0A942E795_9HYPH</name>
<dbReference type="RefSeq" id="WP_212658883.1">
    <property type="nucleotide sequence ID" value="NZ_JAGXTP010000001.1"/>
</dbReference>
<dbReference type="InterPro" id="IPR027417">
    <property type="entry name" value="P-loop_NTPase"/>
</dbReference>
<reference evidence="1" key="1">
    <citation type="submission" date="2021-04" db="EMBL/GenBank/DDBJ databases">
        <title>Devosia litorisediminis sp. nov., isolated from a sand dune.</title>
        <authorList>
            <person name="Park S."/>
            <person name="Yoon J.-H."/>
        </authorList>
    </citation>
    <scope>NUCLEOTIDE SEQUENCE</scope>
    <source>
        <strain evidence="1">BSSL-BM10</strain>
    </source>
</reference>
<evidence type="ECO:0000313" key="1">
    <source>
        <dbReference type="EMBL" id="MBS3849408.1"/>
    </source>
</evidence>
<organism evidence="1 2">
    <name type="scientific">Devosia litorisediminis</name>
    <dbReference type="NCBI Taxonomy" id="2829817"/>
    <lineage>
        <taxon>Bacteria</taxon>
        <taxon>Pseudomonadati</taxon>
        <taxon>Pseudomonadota</taxon>
        <taxon>Alphaproteobacteria</taxon>
        <taxon>Hyphomicrobiales</taxon>
        <taxon>Devosiaceae</taxon>
        <taxon>Devosia</taxon>
    </lineage>
</organism>
<dbReference type="Gene3D" id="3.40.50.300">
    <property type="entry name" value="P-loop containing nucleotide triphosphate hydrolases"/>
    <property type="match status" value="1"/>
</dbReference>
<dbReference type="Proteomes" id="UP000678281">
    <property type="component" value="Unassembled WGS sequence"/>
</dbReference>
<dbReference type="SUPFAM" id="SSF52540">
    <property type="entry name" value="P-loop containing nucleoside triphosphate hydrolases"/>
    <property type="match status" value="1"/>
</dbReference>